<comment type="caution">
    <text evidence="2">The sequence shown here is derived from an EMBL/GenBank/DDBJ whole genome shotgun (WGS) entry which is preliminary data.</text>
</comment>
<evidence type="ECO:0008006" key="4">
    <source>
        <dbReference type="Google" id="ProtNLM"/>
    </source>
</evidence>
<organism evidence="2 3">
    <name type="scientific">Natronospira elongata</name>
    <dbReference type="NCBI Taxonomy" id="3110268"/>
    <lineage>
        <taxon>Bacteria</taxon>
        <taxon>Pseudomonadati</taxon>
        <taxon>Pseudomonadota</taxon>
        <taxon>Gammaproteobacteria</taxon>
        <taxon>Natronospirales</taxon>
        <taxon>Natronospiraceae</taxon>
        <taxon>Natronospira</taxon>
    </lineage>
</organism>
<feature type="chain" id="PRO_5042850986" description="DUF1579 domain-containing protein" evidence="1">
    <location>
        <begin position="22"/>
        <end position="163"/>
    </location>
</feature>
<keyword evidence="3" id="KW-1185">Reference proteome</keyword>
<evidence type="ECO:0000256" key="1">
    <source>
        <dbReference type="SAM" id="SignalP"/>
    </source>
</evidence>
<dbReference type="EMBL" id="JAYGII010000033">
    <property type="protein sequence ID" value="MEA5446435.1"/>
    <property type="molecule type" value="Genomic_DNA"/>
</dbReference>
<evidence type="ECO:0000313" key="2">
    <source>
        <dbReference type="EMBL" id="MEA5446435.1"/>
    </source>
</evidence>
<dbReference type="AlphaFoldDB" id="A0AAP6JG82"/>
<accession>A0AAP6JG82</accession>
<evidence type="ECO:0000313" key="3">
    <source>
        <dbReference type="Proteomes" id="UP001302316"/>
    </source>
</evidence>
<reference evidence="2 3" key="1">
    <citation type="submission" date="2023-12" db="EMBL/GenBank/DDBJ databases">
        <title>Whole-genome sequencing of halo(alkali)philic microorganisms from hypersaline lakes.</title>
        <authorList>
            <person name="Sorokin D.Y."/>
            <person name="Merkel A.Y."/>
            <person name="Messina E."/>
            <person name="Yakimov M."/>
        </authorList>
    </citation>
    <scope>NUCLEOTIDE SEQUENCE [LARGE SCALE GENOMIC DNA]</scope>
    <source>
        <strain evidence="2 3">AB-CW1</strain>
    </source>
</reference>
<sequence>MKQSLLVLMFLAFLLPTHALACRGDVVTVMDYMAGDWMVADQQGNVLGYSEIREGAGGCAIRERWQGQDGLEGEAMFTARDGGERWRMVWSDSDGLMLELDGQRQNGNMVFTGAQESDQGQILHRIVYELLFEIGEIHQRWEYSTDGGRRWQVFFAGWYLPDD</sequence>
<keyword evidence="1" id="KW-0732">Signal</keyword>
<dbReference type="RefSeq" id="WP_346052666.1">
    <property type="nucleotide sequence ID" value="NZ_JAYGII010000033.1"/>
</dbReference>
<gene>
    <name evidence="2" type="ORF">VCB98_11450</name>
</gene>
<feature type="signal peptide" evidence="1">
    <location>
        <begin position="1"/>
        <end position="21"/>
    </location>
</feature>
<dbReference type="SUPFAM" id="SSF110296">
    <property type="entry name" value="Oligoxyloglucan reducing end-specific cellobiohydrolase"/>
    <property type="match status" value="1"/>
</dbReference>
<name>A0AAP6JG82_9GAMM</name>
<proteinExistence type="predicted"/>
<protein>
    <recommendedName>
        <fullName evidence="4">DUF1579 domain-containing protein</fullName>
    </recommendedName>
</protein>
<dbReference type="Proteomes" id="UP001302316">
    <property type="component" value="Unassembled WGS sequence"/>
</dbReference>